<name>A0A7V6DQD6_9BACT</name>
<sequence length="217" mass="23715">MTQALAAFDNHGLVLATDSRATRFTEGGQAEVFAVDKLFPLGKWAAILSGGAGVSVPLTQALRQAISQRRGLDDLEEMVEFALEFLSRGYFQYLSQHGPEPEGFRRIYFIMAGYSEDYPPPGYKLYLLGSEDNDPLQVMPVTNQVVMPRNLGMEMRLFKALAAHAPLPELLALSKDFLEKQAAAKEEVGPPYVYATITPAGYQPVEMNGLKGLGVGA</sequence>
<evidence type="ECO:0000313" key="1">
    <source>
        <dbReference type="EMBL" id="HHS30233.1"/>
    </source>
</evidence>
<reference evidence="1" key="1">
    <citation type="journal article" date="2020" name="mSystems">
        <title>Genome- and Community-Level Interaction Insights into Carbon Utilization and Element Cycling Functions of Hydrothermarchaeota in Hydrothermal Sediment.</title>
        <authorList>
            <person name="Zhou Z."/>
            <person name="Liu Y."/>
            <person name="Xu W."/>
            <person name="Pan J."/>
            <person name="Luo Z.H."/>
            <person name="Li M."/>
        </authorList>
    </citation>
    <scope>NUCLEOTIDE SEQUENCE [LARGE SCALE GENOMIC DNA]</scope>
    <source>
        <strain evidence="1">SpSt-767</strain>
    </source>
</reference>
<evidence type="ECO:0008006" key="2">
    <source>
        <dbReference type="Google" id="ProtNLM"/>
    </source>
</evidence>
<dbReference type="AlphaFoldDB" id="A0A7V6DQD6"/>
<dbReference type="EMBL" id="DTGR01000174">
    <property type="protein sequence ID" value="HHS30233.1"/>
    <property type="molecule type" value="Genomic_DNA"/>
</dbReference>
<dbReference type="InterPro" id="IPR029055">
    <property type="entry name" value="Ntn_hydrolases_N"/>
</dbReference>
<comment type="caution">
    <text evidence="1">The sequence shown here is derived from an EMBL/GenBank/DDBJ whole genome shotgun (WGS) entry which is preliminary data.</text>
</comment>
<gene>
    <name evidence="1" type="ORF">ENV52_11100</name>
</gene>
<organism evidence="1">
    <name type="scientific">Desulfobacca acetoxidans</name>
    <dbReference type="NCBI Taxonomy" id="60893"/>
    <lineage>
        <taxon>Bacteria</taxon>
        <taxon>Pseudomonadati</taxon>
        <taxon>Thermodesulfobacteriota</taxon>
        <taxon>Desulfobaccia</taxon>
        <taxon>Desulfobaccales</taxon>
        <taxon>Desulfobaccaceae</taxon>
        <taxon>Desulfobacca</taxon>
    </lineage>
</organism>
<accession>A0A7V6DQD6</accession>
<dbReference type="SUPFAM" id="SSF56235">
    <property type="entry name" value="N-terminal nucleophile aminohydrolases (Ntn hydrolases)"/>
    <property type="match status" value="1"/>
</dbReference>
<protein>
    <recommendedName>
        <fullName evidence="2">Proteasome subunit beta</fullName>
    </recommendedName>
</protein>
<proteinExistence type="predicted"/>